<dbReference type="EMBL" id="CP029553">
    <property type="protein sequence ID" value="AWN45889.1"/>
    <property type="molecule type" value="Genomic_DNA"/>
</dbReference>
<accession>A0A2U8WII5</accession>
<protein>
    <recommendedName>
        <fullName evidence="4">VrrB protein</fullName>
    </recommendedName>
</protein>
<sequence>MRWSMVAGAAILSLGAVVGTGTTAEARDGCGPGFHRNWRGWCRPNLGPRVFYAPVVGYRRVAYGPRWGYGWHRPWGYGYRRVGWQRPWGYGGWHRAGWHRPWGYGGGWHRVGWGGHGWGHHGWHHRW</sequence>
<name>A0A2U8WII5_9HYPH</name>
<keyword evidence="3" id="KW-1185">Reference proteome</keyword>
<dbReference type="KEGG" id="mtea:DK419_05790"/>
<feature type="chain" id="PRO_5016090659" description="VrrB protein" evidence="1">
    <location>
        <begin position="19"/>
        <end position="127"/>
    </location>
</feature>
<evidence type="ECO:0000313" key="3">
    <source>
        <dbReference type="Proteomes" id="UP000245444"/>
    </source>
</evidence>
<gene>
    <name evidence="2" type="ORF">DK419_05790</name>
</gene>
<dbReference type="OrthoDB" id="7998932at2"/>
<proteinExistence type="predicted"/>
<dbReference type="AlphaFoldDB" id="A0A2U8WII5"/>
<feature type="signal peptide" evidence="1">
    <location>
        <begin position="1"/>
        <end position="18"/>
    </location>
</feature>
<dbReference type="NCBIfam" id="NF047412">
    <property type="entry name" value="sig_GCG_CRPN_rpt"/>
    <property type="match status" value="1"/>
</dbReference>
<evidence type="ECO:0000313" key="2">
    <source>
        <dbReference type="EMBL" id="AWN45889.1"/>
    </source>
</evidence>
<dbReference type="Proteomes" id="UP000245444">
    <property type="component" value="Chromosome"/>
</dbReference>
<evidence type="ECO:0000256" key="1">
    <source>
        <dbReference type="SAM" id="SignalP"/>
    </source>
</evidence>
<evidence type="ECO:0008006" key="4">
    <source>
        <dbReference type="Google" id="ProtNLM"/>
    </source>
</evidence>
<keyword evidence="1" id="KW-0732">Signal</keyword>
<organism evidence="2 3">
    <name type="scientific">Methylobacterium terrae</name>
    <dbReference type="NCBI Taxonomy" id="2202827"/>
    <lineage>
        <taxon>Bacteria</taxon>
        <taxon>Pseudomonadati</taxon>
        <taxon>Pseudomonadota</taxon>
        <taxon>Alphaproteobacteria</taxon>
        <taxon>Hyphomicrobiales</taxon>
        <taxon>Methylobacteriaceae</taxon>
        <taxon>Methylobacterium</taxon>
    </lineage>
</organism>
<dbReference type="RefSeq" id="WP_109958245.1">
    <property type="nucleotide sequence ID" value="NZ_CP029553.1"/>
</dbReference>
<reference evidence="2 3" key="1">
    <citation type="submission" date="2018-05" db="EMBL/GenBank/DDBJ databases">
        <title>Complete Genome Sequence of Methylobacterium sp. 17Sr1-28.</title>
        <authorList>
            <person name="Srinivasan S."/>
        </authorList>
    </citation>
    <scope>NUCLEOTIDE SEQUENCE [LARGE SCALE GENOMIC DNA]</scope>
    <source>
        <strain evidence="2 3">17Sr1-28</strain>
    </source>
</reference>
<dbReference type="InterPro" id="IPR058110">
    <property type="entry name" value="GCG_CRPN_dom"/>
</dbReference>